<protein>
    <submittedName>
        <fullName evidence="2">Uncharacterized protein</fullName>
    </submittedName>
</protein>
<feature type="compositionally biased region" description="Basic and acidic residues" evidence="1">
    <location>
        <begin position="1596"/>
        <end position="1609"/>
    </location>
</feature>
<dbReference type="Proteomes" id="UP000717585">
    <property type="component" value="Unassembled WGS sequence"/>
</dbReference>
<evidence type="ECO:0000256" key="1">
    <source>
        <dbReference type="SAM" id="MobiDB-lite"/>
    </source>
</evidence>
<name>A0A8J6E334_9EUKA</name>
<organism evidence="2 3">
    <name type="scientific">Carpediemonas membranifera</name>
    <dbReference type="NCBI Taxonomy" id="201153"/>
    <lineage>
        <taxon>Eukaryota</taxon>
        <taxon>Metamonada</taxon>
        <taxon>Carpediemonas-like organisms</taxon>
        <taxon>Carpediemonas</taxon>
    </lineage>
</organism>
<feature type="compositionally biased region" description="Acidic residues" evidence="1">
    <location>
        <begin position="1572"/>
        <end position="1587"/>
    </location>
</feature>
<accession>A0A8J6E334</accession>
<proteinExistence type="predicted"/>
<keyword evidence="3" id="KW-1185">Reference proteome</keyword>
<feature type="region of interest" description="Disordered" evidence="1">
    <location>
        <begin position="1565"/>
        <end position="1609"/>
    </location>
</feature>
<reference evidence="2" key="1">
    <citation type="submission" date="2021-05" db="EMBL/GenBank/DDBJ databases">
        <title>A free-living protist that lacks canonical eukaryotic 1 DNA replication and segregation systems.</title>
        <authorList>
            <person name="Salas-Leiva D.E."/>
            <person name="Tromer E.C."/>
            <person name="Curtis B.A."/>
            <person name="Jerlstrom-Hultqvist J."/>
            <person name="Kolisko M."/>
            <person name="Yi Z."/>
            <person name="Salas-Leiva J.S."/>
            <person name="Gallot-Lavallee L."/>
            <person name="Kops G.J.P.L."/>
            <person name="Archibald J.M."/>
            <person name="Simpson A.G.B."/>
            <person name="Roger A.J."/>
        </authorList>
    </citation>
    <scope>NUCLEOTIDE SEQUENCE</scope>
    <source>
        <strain evidence="2">BICM</strain>
    </source>
</reference>
<comment type="caution">
    <text evidence="2">The sequence shown here is derived from an EMBL/GenBank/DDBJ whole genome shotgun (WGS) entry which is preliminary data.</text>
</comment>
<evidence type="ECO:0000313" key="2">
    <source>
        <dbReference type="EMBL" id="KAG9395423.1"/>
    </source>
</evidence>
<gene>
    <name evidence="2" type="ORF">J8273_2990</name>
</gene>
<sequence length="1609" mass="171488">MITTLTHDQDEASTSTPAMVIHYVATRLLAEVLQEYNGSDLPIDAVMAMVSDAFSTLQSEAAHPLVPVYMGLINALSRHHLPDIAQRLQTFLTMDSLKPKIISSISKELKVHVAATDEAVGAAYRLLAVLIATARSNHRRPLLQPAAHIADALGDMGELFEDTRLLSQTWKLVSKSEWALPLVAALSRITINTTLPFKKVVKATTRFTPERAVETLRAVLLPLAEACTEPDSSPEARRRLSEGIKVLLDQGPGPLSRFGSELLLTAPRVAHVELLLPMLDKGRAVEVFQILAKAMQTMVDNGELPELDETSPPRSRHTRDHRDVTSMIELVLLTRIKVDPSEIVPDSARAPLIARMWEAVVEDRAAAVEICHHAPLLMPLDDIQAVPSFVSIVMDFIETGTDAESQTATDALTRCIRFQPLLAKRCAATPLLALFGDVDVMAAIADSIWTISAARLAQALQLPEPTSAALRLMNCLTQCLDTPTPITLGHVVAVKLEASLLPFLVHPPATATAAAEALLAVTRATPGNHGPRLSDLLGGGVTADSLARAVDVHPEPFQLAAPAVIAATAQTKHGPMAPSAVPLLRLFGALMPALWKYPAVAQAIRVHPRALDDAVFDNADSPAPDAHPYVSGLLLERLLPSLTACRPDALAVVSWVHPADRLPFAVMVFEALTAGTPILPPICRPADGDSVLGLPGHLVVSVHSYACELADMSRPTPEVVAFSVLQVSLTSVMSVPDDLFTHIRDSVPGCARRCAQFLAVMTVLSMALIGNNWAHLRVVLLDAVAAASQLTTVAPILPKDLLEVGRGIFHDSPESAMAIATYTAPPGWRPVLPPADPRLALGFVPVVVRRCSKEKLPLLLETIWDLPVDLLPAAADALYKRCRVDRATLPLMLMLGASLAAVADDKLASLGLDILYDADARLRTDPTTGALMDGVPPMQAIPVTAMGPLRTSLGAAIVDAVYTVLDAVRIPLTTAAVLTALPCAHRSGSPALDTLCLFGARQLPHARVRRINAELRLSLLTVLCEVPAAARLLQMCLTDPEDAAVVIPDLVKLPPTPVLLGNVLAAVPAEPAASARVLDAVIARCIPNVAEESNASYLLSAVVQADHAHTHRRLADILLIVFAGLTGPNAKVHRRTLVFLLQSGHSHVCAVSGSLIDAILSDQDVPTDLVLDLLSPPDKWAELLLQTAVATNDEARCIGLIDTFAKAVTVLRPSAAVTADCIIALLARPRNGATPHALAAARVLLAHDPPAALYPELFWHCVDLIDLPEALAVLVRLLDLLDWPTVSAVLSSVRPDHAVIPKWGCGLLLTVIKAHAATPRVTSAHLIASLGSLPADDSLFGPQPDRGIAALAVLLPDLLRSLEEPARAVYRSLRGAPCSSESGRPPSVAAQGLFVLASSLAAQYDVPGLRLLSRLLRRYIEPTAVFDPDEFIRDCRRPLCSDPAITTIAAEALVTVVEYSPSPVAPLRLLRALLLPPAAVCPATAIPVVLKLVASGDEVGAAALGVLDMMAHAATVSPVAESPIAVPARPADNGGLNDLVLDDTDLMDLPLPEFTEYGTPSLVVPDTPLIADDSDDEDWLTPDEDEGGVTPKTTLKRWDDEHDYQPTPV</sequence>
<dbReference type="EMBL" id="JAHDYR010000011">
    <property type="protein sequence ID" value="KAG9395423.1"/>
    <property type="molecule type" value="Genomic_DNA"/>
</dbReference>
<evidence type="ECO:0000313" key="3">
    <source>
        <dbReference type="Proteomes" id="UP000717585"/>
    </source>
</evidence>